<sequence>MAAQGRSLAPPSPSSALCPHGVSSRVTGLSTAGESLWSNSAVKAGRPGLNCA</sequence>
<accession>A0A0D3K940</accession>
<name>A0A0D3K940_EMIH1</name>
<feature type="region of interest" description="Disordered" evidence="1">
    <location>
        <begin position="1"/>
        <end position="20"/>
    </location>
</feature>
<organism evidence="2 3">
    <name type="scientific">Emiliania huxleyi (strain CCMP1516)</name>
    <dbReference type="NCBI Taxonomy" id="280463"/>
    <lineage>
        <taxon>Eukaryota</taxon>
        <taxon>Haptista</taxon>
        <taxon>Haptophyta</taxon>
        <taxon>Prymnesiophyceae</taxon>
        <taxon>Isochrysidales</taxon>
        <taxon>Noelaerhabdaceae</taxon>
        <taxon>Emiliania</taxon>
    </lineage>
</organism>
<dbReference type="GeneID" id="17277547"/>
<dbReference type="EnsemblProtists" id="EOD32275">
    <property type="protein sequence ID" value="EOD32275"/>
    <property type="gene ID" value="EMIHUDRAFT_373512"/>
</dbReference>
<evidence type="ECO:0000256" key="1">
    <source>
        <dbReference type="SAM" id="MobiDB-lite"/>
    </source>
</evidence>
<proteinExistence type="predicted"/>
<dbReference type="HOGENOM" id="CLU_3093861_0_0_1"/>
<evidence type="ECO:0000313" key="3">
    <source>
        <dbReference type="Proteomes" id="UP000013827"/>
    </source>
</evidence>
<dbReference type="AlphaFoldDB" id="A0A0D3K940"/>
<evidence type="ECO:0000313" key="2">
    <source>
        <dbReference type="EnsemblProtists" id="EOD32275"/>
    </source>
</evidence>
<dbReference type="RefSeq" id="XP_005784704.1">
    <property type="nucleotide sequence ID" value="XM_005784647.1"/>
</dbReference>
<dbReference type="PaxDb" id="2903-EOD32275"/>
<protein>
    <submittedName>
        <fullName evidence="2">Uncharacterized protein</fullName>
    </submittedName>
</protein>
<dbReference type="KEGG" id="ehx:EMIHUDRAFT_373512"/>
<reference evidence="3" key="1">
    <citation type="journal article" date="2013" name="Nature">
        <title>Pan genome of the phytoplankton Emiliania underpins its global distribution.</title>
        <authorList>
            <person name="Read B.A."/>
            <person name="Kegel J."/>
            <person name="Klute M.J."/>
            <person name="Kuo A."/>
            <person name="Lefebvre S.C."/>
            <person name="Maumus F."/>
            <person name="Mayer C."/>
            <person name="Miller J."/>
            <person name="Monier A."/>
            <person name="Salamov A."/>
            <person name="Young J."/>
            <person name="Aguilar M."/>
            <person name="Claverie J.M."/>
            <person name="Frickenhaus S."/>
            <person name="Gonzalez K."/>
            <person name="Herman E.K."/>
            <person name="Lin Y.C."/>
            <person name="Napier J."/>
            <person name="Ogata H."/>
            <person name="Sarno A.F."/>
            <person name="Shmutz J."/>
            <person name="Schroeder D."/>
            <person name="de Vargas C."/>
            <person name="Verret F."/>
            <person name="von Dassow P."/>
            <person name="Valentin K."/>
            <person name="Van de Peer Y."/>
            <person name="Wheeler G."/>
            <person name="Dacks J.B."/>
            <person name="Delwiche C.F."/>
            <person name="Dyhrman S.T."/>
            <person name="Glockner G."/>
            <person name="John U."/>
            <person name="Richards T."/>
            <person name="Worden A.Z."/>
            <person name="Zhang X."/>
            <person name="Grigoriev I.V."/>
            <person name="Allen A.E."/>
            <person name="Bidle K."/>
            <person name="Borodovsky M."/>
            <person name="Bowler C."/>
            <person name="Brownlee C."/>
            <person name="Cock J.M."/>
            <person name="Elias M."/>
            <person name="Gladyshev V.N."/>
            <person name="Groth M."/>
            <person name="Guda C."/>
            <person name="Hadaegh A."/>
            <person name="Iglesias-Rodriguez M.D."/>
            <person name="Jenkins J."/>
            <person name="Jones B.M."/>
            <person name="Lawson T."/>
            <person name="Leese F."/>
            <person name="Lindquist E."/>
            <person name="Lobanov A."/>
            <person name="Lomsadze A."/>
            <person name="Malik S.B."/>
            <person name="Marsh M.E."/>
            <person name="Mackinder L."/>
            <person name="Mock T."/>
            <person name="Mueller-Roeber B."/>
            <person name="Pagarete A."/>
            <person name="Parker M."/>
            <person name="Probert I."/>
            <person name="Quesneville H."/>
            <person name="Raines C."/>
            <person name="Rensing S.A."/>
            <person name="Riano-Pachon D.M."/>
            <person name="Richier S."/>
            <person name="Rokitta S."/>
            <person name="Shiraiwa Y."/>
            <person name="Soanes D.M."/>
            <person name="van der Giezen M."/>
            <person name="Wahlund T.M."/>
            <person name="Williams B."/>
            <person name="Wilson W."/>
            <person name="Wolfe G."/>
            <person name="Wurch L.L."/>
        </authorList>
    </citation>
    <scope>NUCLEOTIDE SEQUENCE</scope>
</reference>
<reference evidence="2" key="2">
    <citation type="submission" date="2024-10" db="UniProtKB">
        <authorList>
            <consortium name="EnsemblProtists"/>
        </authorList>
    </citation>
    <scope>IDENTIFICATION</scope>
</reference>
<keyword evidence="3" id="KW-1185">Reference proteome</keyword>
<dbReference type="Proteomes" id="UP000013827">
    <property type="component" value="Unassembled WGS sequence"/>
</dbReference>